<dbReference type="PANTHER" id="PTHR45005:SF2">
    <property type="entry name" value="PROTEIN HLB1"/>
    <property type="match status" value="1"/>
</dbReference>
<feature type="non-terminal residue" evidence="1">
    <location>
        <position position="1"/>
    </location>
</feature>
<protein>
    <recommendedName>
        <fullName evidence="2">Tetratricopeptide repeat protein</fullName>
    </recommendedName>
</protein>
<organism evidence="1">
    <name type="scientific">marine sediment metagenome</name>
    <dbReference type="NCBI Taxonomy" id="412755"/>
    <lineage>
        <taxon>unclassified sequences</taxon>
        <taxon>metagenomes</taxon>
        <taxon>ecological metagenomes</taxon>
    </lineage>
</organism>
<dbReference type="PANTHER" id="PTHR45005">
    <property type="match status" value="1"/>
</dbReference>
<proteinExistence type="predicted"/>
<dbReference type="Gene3D" id="1.25.40.10">
    <property type="entry name" value="Tetratricopeptide repeat domain"/>
    <property type="match status" value="2"/>
</dbReference>
<dbReference type="AlphaFoldDB" id="X0XXG3"/>
<gene>
    <name evidence="1" type="ORF">S01H1_78760</name>
</gene>
<sequence>DGLGLPVPKFVEDPLAHGQAALEGVAEMPEAAGDETQGLVARARKRLEDARADIADDEANTLFLQGVAAQRKGTREALQNACNRYEQAVAKQSRFPEALYNWGTALGDIGELVTAEDPEAARGYYEQAGEKYQQALEIKPDKHEALNNWGIALGDLAGLVAEEDAEAARQYYEQAGEKYQQALEIKPDKHEALYNWGIALDDLARLVAAKEPEAVRGYYEDACEKYEQA</sequence>
<dbReference type="Pfam" id="PF06552">
    <property type="entry name" value="TOM20_plant"/>
    <property type="match status" value="1"/>
</dbReference>
<evidence type="ECO:0008006" key="2">
    <source>
        <dbReference type="Google" id="ProtNLM"/>
    </source>
</evidence>
<accession>X0XXG3</accession>
<dbReference type="EMBL" id="BARS01053033">
    <property type="protein sequence ID" value="GAG48089.1"/>
    <property type="molecule type" value="Genomic_DNA"/>
</dbReference>
<evidence type="ECO:0000313" key="1">
    <source>
        <dbReference type="EMBL" id="GAG48089.1"/>
    </source>
</evidence>
<name>X0XXG3_9ZZZZ</name>
<comment type="caution">
    <text evidence="1">The sequence shown here is derived from an EMBL/GenBank/DDBJ whole genome shotgun (WGS) entry which is preliminary data.</text>
</comment>
<dbReference type="SUPFAM" id="SSF48452">
    <property type="entry name" value="TPR-like"/>
    <property type="match status" value="1"/>
</dbReference>
<dbReference type="InterPro" id="IPR053277">
    <property type="entry name" value="Endomembrane_traffic_mod"/>
</dbReference>
<dbReference type="InterPro" id="IPR011990">
    <property type="entry name" value="TPR-like_helical_dom_sf"/>
</dbReference>
<feature type="non-terminal residue" evidence="1">
    <location>
        <position position="229"/>
    </location>
</feature>
<reference evidence="1" key="1">
    <citation type="journal article" date="2014" name="Front. Microbiol.">
        <title>High frequency of phylogenetically diverse reductive dehalogenase-homologous genes in deep subseafloor sedimentary metagenomes.</title>
        <authorList>
            <person name="Kawai M."/>
            <person name="Futagami T."/>
            <person name="Toyoda A."/>
            <person name="Takaki Y."/>
            <person name="Nishi S."/>
            <person name="Hori S."/>
            <person name="Arai W."/>
            <person name="Tsubouchi T."/>
            <person name="Morono Y."/>
            <person name="Uchiyama I."/>
            <person name="Ito T."/>
            <person name="Fujiyama A."/>
            <person name="Inagaki F."/>
            <person name="Takami H."/>
        </authorList>
    </citation>
    <scope>NUCLEOTIDE SEQUENCE</scope>
    <source>
        <strain evidence="1">Expedition CK06-06</strain>
    </source>
</reference>